<dbReference type="PANTHER" id="PTHR10961">
    <property type="entry name" value="PEROXISOMAL SARCOSINE OXIDASE"/>
    <property type="match status" value="1"/>
</dbReference>
<dbReference type="EC" id="1.4.3.2" evidence="4"/>
<evidence type="ECO:0000256" key="3">
    <source>
        <dbReference type="ARBA" id="ARBA00010989"/>
    </source>
</evidence>
<dbReference type="InterPro" id="IPR006076">
    <property type="entry name" value="FAD-dep_OxRdtase"/>
</dbReference>
<evidence type="ECO:0000259" key="9">
    <source>
        <dbReference type="Pfam" id="PF01266"/>
    </source>
</evidence>
<comment type="cofactor">
    <cofactor evidence="1">
        <name>FAD</name>
        <dbReference type="ChEBI" id="CHEBI:57692"/>
    </cofactor>
</comment>
<evidence type="ECO:0000256" key="8">
    <source>
        <dbReference type="ARBA" id="ARBA00023180"/>
    </source>
</evidence>
<gene>
    <name evidence="11" type="primary">PIPOX</name>
</gene>
<accession>A0A9F2WF83</accession>
<keyword evidence="8" id="KW-0325">Glycoprotein</keyword>
<proteinExistence type="inferred from homology"/>
<dbReference type="GO" id="GO:0050031">
    <property type="term" value="F:L-pipecolate oxidase activity"/>
    <property type="evidence" value="ECO:0007669"/>
    <property type="project" value="TreeGrafter"/>
</dbReference>
<keyword evidence="6" id="KW-0274">FAD</keyword>
<evidence type="ECO:0000256" key="4">
    <source>
        <dbReference type="ARBA" id="ARBA00012806"/>
    </source>
</evidence>
<dbReference type="GO" id="GO:0033514">
    <property type="term" value="P:L-lysine catabolic process to acetyl-CoA via L-pipecolate"/>
    <property type="evidence" value="ECO:0007669"/>
    <property type="project" value="TreeGrafter"/>
</dbReference>
<feature type="domain" description="FAD dependent oxidoreductase" evidence="9">
    <location>
        <begin position="21"/>
        <end position="253"/>
    </location>
</feature>
<dbReference type="InterPro" id="IPR036188">
    <property type="entry name" value="FAD/NAD-bd_sf"/>
</dbReference>
<dbReference type="GO" id="GO:0001716">
    <property type="term" value="F:L-amino-acid oxidase activity"/>
    <property type="evidence" value="ECO:0007669"/>
    <property type="project" value="UniProtKB-EC"/>
</dbReference>
<dbReference type="CTD" id="51268"/>
<evidence type="ECO:0000313" key="10">
    <source>
        <dbReference type="Proteomes" id="UP000695026"/>
    </source>
</evidence>
<keyword evidence="5" id="KW-0285">Flavoprotein</keyword>
<dbReference type="GO" id="GO:0008115">
    <property type="term" value="F:sarcosine oxidase activity"/>
    <property type="evidence" value="ECO:0007669"/>
    <property type="project" value="TreeGrafter"/>
</dbReference>
<evidence type="ECO:0000256" key="2">
    <source>
        <dbReference type="ARBA" id="ARBA00005465"/>
    </source>
</evidence>
<dbReference type="OMA" id="WRTIRSE"/>
<dbReference type="GO" id="GO:0050660">
    <property type="term" value="F:flavin adenine dinucleotide binding"/>
    <property type="evidence" value="ECO:0007669"/>
    <property type="project" value="InterPro"/>
</dbReference>
<dbReference type="PANTHER" id="PTHR10961:SF46">
    <property type="entry name" value="PEROXISOMAL SARCOSINE OXIDASE"/>
    <property type="match status" value="1"/>
</dbReference>
<dbReference type="RefSeq" id="XP_007440882.2">
    <property type="nucleotide sequence ID" value="XM_007440820.3"/>
</dbReference>
<evidence type="ECO:0000313" key="11">
    <source>
        <dbReference type="RefSeq" id="XP_007440882.2"/>
    </source>
</evidence>
<dbReference type="GeneID" id="103061229"/>
<evidence type="ECO:0000256" key="6">
    <source>
        <dbReference type="ARBA" id="ARBA00022827"/>
    </source>
</evidence>
<dbReference type="InterPro" id="IPR045170">
    <property type="entry name" value="MTOX"/>
</dbReference>
<protein>
    <recommendedName>
        <fullName evidence="4">L-amino-acid oxidase</fullName>
        <ecNumber evidence="4">1.4.3.2</ecNumber>
    </recommendedName>
</protein>
<keyword evidence="7" id="KW-0560">Oxidoreductase</keyword>
<evidence type="ECO:0000256" key="5">
    <source>
        <dbReference type="ARBA" id="ARBA00022630"/>
    </source>
</evidence>
<sequence>MGPRIHPFTRSGVNARPMLALVVGHQENPEFQGYRQAMEHHRVPSETLSPQQLAHRFPGIHPHGGEMAVADHTAGVLYANKALKVVQDLFQSHKGTLRDGEKVLHILPGPVVTVTTSHGRYQAKRLVVTAGAWTNHLLAPLGLQLPLQPLRIRVCYLRAKVPGPEGLLGQPPCFLGIGLNQDKHHFYGLLSGEYPDLVKVCYHHGSPADPDRPNQQVQASPPVPDLQRLQDFVSKYLPGLDPEPAVQEWCLYTVRRGPAGRKTPVAPLSSTQIWESH</sequence>
<dbReference type="SUPFAM" id="SSF51905">
    <property type="entry name" value="FAD/NAD(P)-binding domain"/>
    <property type="match status" value="1"/>
</dbReference>
<dbReference type="OrthoDB" id="424974at2759"/>
<dbReference type="GO" id="GO:0005777">
    <property type="term" value="C:peroxisome"/>
    <property type="evidence" value="ECO:0007669"/>
    <property type="project" value="TreeGrafter"/>
</dbReference>
<dbReference type="Proteomes" id="UP000695026">
    <property type="component" value="Unplaced"/>
</dbReference>
<organism evidence="10 11">
    <name type="scientific">Python bivittatus</name>
    <name type="common">Burmese python</name>
    <name type="synonym">Python molurus bivittatus</name>
    <dbReference type="NCBI Taxonomy" id="176946"/>
    <lineage>
        <taxon>Eukaryota</taxon>
        <taxon>Metazoa</taxon>
        <taxon>Chordata</taxon>
        <taxon>Craniata</taxon>
        <taxon>Vertebrata</taxon>
        <taxon>Euteleostomi</taxon>
        <taxon>Lepidosauria</taxon>
        <taxon>Squamata</taxon>
        <taxon>Bifurcata</taxon>
        <taxon>Unidentata</taxon>
        <taxon>Episquamata</taxon>
        <taxon>Toxicofera</taxon>
        <taxon>Serpentes</taxon>
        <taxon>Henophidia</taxon>
        <taxon>Pythonidae</taxon>
        <taxon>Python</taxon>
    </lineage>
</organism>
<keyword evidence="10" id="KW-1185">Reference proteome</keyword>
<evidence type="ECO:0000256" key="7">
    <source>
        <dbReference type="ARBA" id="ARBA00023002"/>
    </source>
</evidence>
<dbReference type="Pfam" id="PF01266">
    <property type="entry name" value="DAO"/>
    <property type="match status" value="1"/>
</dbReference>
<dbReference type="SUPFAM" id="SSF54373">
    <property type="entry name" value="FAD-linked reductases, C-terminal domain"/>
    <property type="match status" value="1"/>
</dbReference>
<reference evidence="11" key="1">
    <citation type="submission" date="2025-08" db="UniProtKB">
        <authorList>
            <consortium name="RefSeq"/>
        </authorList>
    </citation>
    <scope>IDENTIFICATION</scope>
    <source>
        <tissue evidence="11">Liver</tissue>
    </source>
</reference>
<comment type="similarity">
    <text evidence="2">Belongs to the flavin monoamine oxidase family. FIG1 subfamily.</text>
</comment>
<name>A0A9F2WF83_PYTBI</name>
<evidence type="ECO:0000256" key="1">
    <source>
        <dbReference type="ARBA" id="ARBA00001974"/>
    </source>
</evidence>
<dbReference type="Gene3D" id="3.30.9.10">
    <property type="entry name" value="D-Amino Acid Oxidase, subunit A, domain 2"/>
    <property type="match status" value="1"/>
</dbReference>
<dbReference type="Gene3D" id="3.50.50.60">
    <property type="entry name" value="FAD/NAD(P)-binding domain"/>
    <property type="match status" value="1"/>
</dbReference>
<comment type="similarity">
    <text evidence="3">Belongs to the MSOX/MTOX family.</text>
</comment>
<dbReference type="KEGG" id="pbi:103061229"/>
<dbReference type="AlphaFoldDB" id="A0A9F2WF83"/>